<feature type="compositionally biased region" description="Basic and acidic residues" evidence="1">
    <location>
        <begin position="427"/>
        <end position="437"/>
    </location>
</feature>
<feature type="region of interest" description="Disordered" evidence="1">
    <location>
        <begin position="354"/>
        <end position="456"/>
    </location>
</feature>
<dbReference type="EMBL" id="VCKY01000117">
    <property type="protein sequence ID" value="TMR13797.1"/>
    <property type="molecule type" value="Genomic_DNA"/>
</dbReference>
<comment type="caution">
    <text evidence="2">The sequence shown here is derived from an EMBL/GenBank/DDBJ whole genome shotgun (WGS) entry which is preliminary data.</text>
</comment>
<proteinExistence type="predicted"/>
<accession>A0A5S4F9T1</accession>
<feature type="compositionally biased region" description="Basic and acidic residues" evidence="1">
    <location>
        <begin position="528"/>
        <end position="537"/>
    </location>
</feature>
<feature type="compositionally biased region" description="Low complexity" evidence="1">
    <location>
        <begin position="438"/>
        <end position="454"/>
    </location>
</feature>
<feature type="region of interest" description="Disordered" evidence="1">
    <location>
        <begin position="510"/>
        <end position="537"/>
    </location>
</feature>
<keyword evidence="3" id="KW-1185">Reference proteome</keyword>
<evidence type="ECO:0000256" key="1">
    <source>
        <dbReference type="SAM" id="MobiDB-lite"/>
    </source>
</evidence>
<dbReference type="AlphaFoldDB" id="A0A5S4F9T1"/>
<organism evidence="2 3">
    <name type="scientific">Nonomuraea turkmeniaca</name>
    <dbReference type="NCBI Taxonomy" id="103838"/>
    <lineage>
        <taxon>Bacteria</taxon>
        <taxon>Bacillati</taxon>
        <taxon>Actinomycetota</taxon>
        <taxon>Actinomycetes</taxon>
        <taxon>Streptosporangiales</taxon>
        <taxon>Streptosporangiaceae</taxon>
        <taxon>Nonomuraea</taxon>
    </lineage>
</organism>
<gene>
    <name evidence="2" type="ORF">ETD86_29980</name>
</gene>
<dbReference type="Proteomes" id="UP000309128">
    <property type="component" value="Unassembled WGS sequence"/>
</dbReference>
<evidence type="ECO:0000313" key="2">
    <source>
        <dbReference type="EMBL" id="TMR13797.1"/>
    </source>
</evidence>
<feature type="compositionally biased region" description="Acidic residues" evidence="1">
    <location>
        <begin position="135"/>
        <end position="172"/>
    </location>
</feature>
<sequence length="537" mass="57214">MSSGMRHRRRPGRFVPRTTIRDTGIDYTALGLLVHLLDKPRGWRVRGDNLAAERSNSNGQVMKSLAQLRAAGYYRLERRRLLNGKFVMGTAISEEPVEEWAADNAEFGGEPVPLVQQPDGTFLVRHKNGQLTDDGFGDWEDFGDDDVPDDDPEEADFPDLETEVPDFPEPETEAPVPPDLEIAGPGHPGAANVGPFGRREKKQREGKGFLPAVGELPVGEGAPESAVPAGNEDHHPSVRPAPAAVPGLPGPPTLTVFRALPADVRRRIGRNRQGIVLGAIAREIGQANGRTVAELVARVERRWDGWQALNPHGRIGDPVAVAVSLVQRRHCANVRCEDGIDLDSGARCPACAGRGPRPPSPPGGAAFAQGGNVHGGSVVHLHPRAPARSMVSTARDSSTPAPTAPPVAEVLAFRPPRELEPVAPDFRPARRDPERPAKAAAIQAARAALRPSAASDRERELDDALKIPCPVRLCGADEGALCVNRDGVEMPKRHLHGPRVVQARELRLAGASGDARDADDGDGGGGGDGEHGLDVTG</sequence>
<dbReference type="OrthoDB" id="9178552at2"/>
<evidence type="ECO:0000313" key="3">
    <source>
        <dbReference type="Proteomes" id="UP000309128"/>
    </source>
</evidence>
<feature type="region of interest" description="Disordered" evidence="1">
    <location>
        <begin position="133"/>
        <end position="249"/>
    </location>
</feature>
<protein>
    <recommendedName>
        <fullName evidence="4">Helix-turn-helix domain-containing protein</fullName>
    </recommendedName>
</protein>
<reference evidence="2 3" key="1">
    <citation type="submission" date="2019-05" db="EMBL/GenBank/DDBJ databases">
        <title>Draft genome sequence of Nonomuraea turkmeniaca DSM 43926.</title>
        <authorList>
            <person name="Saricaoglu S."/>
            <person name="Isik K."/>
        </authorList>
    </citation>
    <scope>NUCLEOTIDE SEQUENCE [LARGE SCALE GENOMIC DNA]</scope>
    <source>
        <strain evidence="2 3">DSM 43926</strain>
    </source>
</reference>
<evidence type="ECO:0008006" key="4">
    <source>
        <dbReference type="Google" id="ProtNLM"/>
    </source>
</evidence>
<name>A0A5S4F9T1_9ACTN</name>
<dbReference type="RefSeq" id="WP_138669692.1">
    <property type="nucleotide sequence ID" value="NZ_VCKY01000117.1"/>
</dbReference>
<feature type="compositionally biased region" description="Low complexity" evidence="1">
    <location>
        <begin position="392"/>
        <end position="401"/>
    </location>
</feature>